<gene>
    <name evidence="1" type="ORF">SG34_033745</name>
</gene>
<dbReference type="SUPFAM" id="SSF69635">
    <property type="entry name" value="Type III secretory system chaperone-like"/>
    <property type="match status" value="1"/>
</dbReference>
<accession>A0AAE9Z9Q2</accession>
<protein>
    <submittedName>
        <fullName evidence="1">Type III secretion system chaperone</fullName>
    </submittedName>
</protein>
<reference evidence="1 2" key="2">
    <citation type="journal article" date="2022" name="Mar. Drugs">
        <title>Bioassay-Guided Fractionation Leads to the Detection of Cholic Acid Generated by the Rare Thalassomonas sp.</title>
        <authorList>
            <person name="Pheiffer F."/>
            <person name="Schneider Y.K."/>
            <person name="Hansen E.H."/>
            <person name="Andersen J.H."/>
            <person name="Isaksson J."/>
            <person name="Busche T."/>
            <person name="R C."/>
            <person name="Kalinowski J."/>
            <person name="Zyl L.V."/>
            <person name="Trindade M."/>
        </authorList>
    </citation>
    <scope>NUCLEOTIDE SEQUENCE [LARGE SCALE GENOMIC DNA]</scope>
    <source>
        <strain evidence="1 2">XOM25</strain>
    </source>
</reference>
<dbReference type="AlphaFoldDB" id="A0AAE9Z9Q2"/>
<organism evidence="1 2">
    <name type="scientific">Thalassomonas viridans</name>
    <dbReference type="NCBI Taxonomy" id="137584"/>
    <lineage>
        <taxon>Bacteria</taxon>
        <taxon>Pseudomonadati</taxon>
        <taxon>Pseudomonadota</taxon>
        <taxon>Gammaproteobacteria</taxon>
        <taxon>Alteromonadales</taxon>
        <taxon>Colwelliaceae</taxon>
        <taxon>Thalassomonas</taxon>
    </lineage>
</organism>
<dbReference type="RefSeq" id="WP_152647455.1">
    <property type="nucleotide sequence ID" value="NZ_CP059734.1"/>
</dbReference>
<dbReference type="Gene3D" id="3.30.1460.10">
    <property type="match status" value="1"/>
</dbReference>
<dbReference type="Proteomes" id="UP000032352">
    <property type="component" value="Chromosome pTvir"/>
</dbReference>
<dbReference type="EMBL" id="CP059734">
    <property type="protein sequence ID" value="WDE08857.1"/>
    <property type="molecule type" value="Genomic_DNA"/>
</dbReference>
<dbReference type="KEGG" id="tvd:SG34_033745"/>
<keyword evidence="2" id="KW-1185">Reference proteome</keyword>
<dbReference type="Pfam" id="PF05932">
    <property type="entry name" value="CesT"/>
    <property type="match status" value="1"/>
</dbReference>
<sequence>MQINNTQLAVLKQFARQLGYQDSDIVDGKGFALAIDDKVQINILNQEERCHLIAYLGQVDESNRLEFYEVLLQANHNQDELGGASLGICPNKKMVALSMALDSEGLDVSQLQKAFDQLLDKSLFWHRLLQDYEAEALPDENMLLSQSQHAVLA</sequence>
<evidence type="ECO:0000313" key="1">
    <source>
        <dbReference type="EMBL" id="WDE08857.1"/>
    </source>
</evidence>
<proteinExistence type="predicted"/>
<evidence type="ECO:0000313" key="2">
    <source>
        <dbReference type="Proteomes" id="UP000032352"/>
    </source>
</evidence>
<dbReference type="InterPro" id="IPR010261">
    <property type="entry name" value="Tir_chaperone"/>
</dbReference>
<reference evidence="1 2" key="1">
    <citation type="journal article" date="2015" name="Genome Announc.">
        <title>Draft Genome Sequences of Marine Isolates of Thalassomonas viridans and Thalassomonas actiniarum.</title>
        <authorList>
            <person name="Olonade I."/>
            <person name="van Zyl L.J."/>
            <person name="Trindade M."/>
        </authorList>
    </citation>
    <scope>NUCLEOTIDE SEQUENCE [LARGE SCALE GENOMIC DNA]</scope>
    <source>
        <strain evidence="1 2">XOM25</strain>
    </source>
</reference>
<name>A0AAE9Z9Q2_9GAMM</name>
<dbReference type="GO" id="GO:0030254">
    <property type="term" value="P:protein secretion by the type III secretion system"/>
    <property type="evidence" value="ECO:0007669"/>
    <property type="project" value="InterPro"/>
</dbReference>